<dbReference type="Pfam" id="PF00535">
    <property type="entry name" value="Glycos_transf_2"/>
    <property type="match status" value="1"/>
</dbReference>
<name>A0A6C0F7V2_9ZZZZ</name>
<organism evidence="2">
    <name type="scientific">viral metagenome</name>
    <dbReference type="NCBI Taxonomy" id="1070528"/>
    <lineage>
        <taxon>unclassified sequences</taxon>
        <taxon>metagenomes</taxon>
        <taxon>organismal metagenomes</taxon>
    </lineage>
</organism>
<dbReference type="InterPro" id="IPR001173">
    <property type="entry name" value="Glyco_trans_2-like"/>
</dbReference>
<evidence type="ECO:0000259" key="1">
    <source>
        <dbReference type="Pfam" id="PF00535"/>
    </source>
</evidence>
<protein>
    <recommendedName>
        <fullName evidence="1">Glycosyltransferase 2-like domain-containing protein</fullName>
    </recommendedName>
</protein>
<sequence length="246" mass="29025">MFSLCIPTVDRYDNFLKKYLPKYIENKLINEIVICDENGKDVEKIQRDFKSDKLKLYVNDNKLGPFLNKLKCCRLANNIWIALIDSDNFADYKYFEIANEYIRDVVTDEKTILAPSFAKPDFDFKHLSGLVYKKNNFNNNKNHEQKYNVELKQHSSVLMNTGNYILNKYIIENINIDNDNNLIKNSSACDVILFNTLVFEQIDCEMHVVPNLEYEHVVHPDSTYIKEHKQTQSCIDTVHNRYYKLI</sequence>
<dbReference type="SUPFAM" id="SSF53448">
    <property type="entry name" value="Nucleotide-diphospho-sugar transferases"/>
    <property type="match status" value="1"/>
</dbReference>
<dbReference type="InterPro" id="IPR029044">
    <property type="entry name" value="Nucleotide-diphossugar_trans"/>
</dbReference>
<reference evidence="2" key="1">
    <citation type="journal article" date="2020" name="Nature">
        <title>Giant virus diversity and host interactions through global metagenomics.</title>
        <authorList>
            <person name="Schulz F."/>
            <person name="Roux S."/>
            <person name="Paez-Espino D."/>
            <person name="Jungbluth S."/>
            <person name="Walsh D.A."/>
            <person name="Denef V.J."/>
            <person name="McMahon K.D."/>
            <person name="Konstantinidis K.T."/>
            <person name="Eloe-Fadrosh E.A."/>
            <person name="Kyrpides N.C."/>
            <person name="Woyke T."/>
        </authorList>
    </citation>
    <scope>NUCLEOTIDE SEQUENCE</scope>
    <source>
        <strain evidence="2">GVMAG-S-ERX556049-19</strain>
    </source>
</reference>
<dbReference type="AlphaFoldDB" id="A0A6C0F7V2"/>
<accession>A0A6C0F7V2</accession>
<evidence type="ECO:0000313" key="2">
    <source>
        <dbReference type="EMBL" id="QHT37906.1"/>
    </source>
</evidence>
<dbReference type="EMBL" id="MN738822">
    <property type="protein sequence ID" value="QHT37906.1"/>
    <property type="molecule type" value="Genomic_DNA"/>
</dbReference>
<proteinExistence type="predicted"/>
<feature type="domain" description="Glycosyltransferase 2-like" evidence="1">
    <location>
        <begin position="3"/>
        <end position="104"/>
    </location>
</feature>